<name>A0A841JZB4_9BACT</name>
<dbReference type="EMBL" id="JACHEK010000004">
    <property type="protein sequence ID" value="MBB6144301.1"/>
    <property type="molecule type" value="Genomic_DNA"/>
</dbReference>
<keyword evidence="3" id="KW-1185">Reference proteome</keyword>
<comment type="caution">
    <text evidence="2">The sequence shown here is derived from an EMBL/GenBank/DDBJ whole genome shotgun (WGS) entry which is preliminary data.</text>
</comment>
<feature type="region of interest" description="Disordered" evidence="1">
    <location>
        <begin position="1"/>
        <end position="28"/>
    </location>
</feature>
<evidence type="ECO:0000256" key="1">
    <source>
        <dbReference type="SAM" id="MobiDB-lite"/>
    </source>
</evidence>
<proteinExistence type="predicted"/>
<accession>A0A841JZB4</accession>
<organism evidence="2 3">
    <name type="scientific">Silvibacterium bohemicum</name>
    <dbReference type="NCBI Taxonomy" id="1577686"/>
    <lineage>
        <taxon>Bacteria</taxon>
        <taxon>Pseudomonadati</taxon>
        <taxon>Acidobacteriota</taxon>
        <taxon>Terriglobia</taxon>
        <taxon>Terriglobales</taxon>
        <taxon>Acidobacteriaceae</taxon>
        <taxon>Silvibacterium</taxon>
    </lineage>
</organism>
<dbReference type="AlphaFoldDB" id="A0A841JZB4"/>
<gene>
    <name evidence="2" type="ORF">HNQ77_002253</name>
</gene>
<dbReference type="RefSeq" id="WP_050059056.1">
    <property type="nucleotide sequence ID" value="NZ_JACHEK010000004.1"/>
</dbReference>
<dbReference type="Proteomes" id="UP000538666">
    <property type="component" value="Unassembled WGS sequence"/>
</dbReference>
<protein>
    <submittedName>
        <fullName evidence="2">Uncharacterized protein</fullName>
    </submittedName>
</protein>
<sequence>MSSTEGLLVTKRRTRKKLKPDTESSPWPNDLSRSVLLIRWSTLKDVQEIDLALRAFRADSQIAAHDARDSDDVIDTIKAWLSIGKSQLLYIGSHGNSEGLKPTTKTYPELTWNRLAGALRKAPERLWVCLGACDSASAAAAWERQNDDFPASVLIAFRSNRTEEAEVGDSLLKLLELSGFYSAGSLETRAELESITTIEEDITSLKPLSDRIVVFKRALDSGKYEIVDASHEEPNVAEEQTSEEESLELLDDWIEDLEEGEPDPDLD</sequence>
<evidence type="ECO:0000313" key="3">
    <source>
        <dbReference type="Proteomes" id="UP000538666"/>
    </source>
</evidence>
<reference evidence="2 3" key="1">
    <citation type="submission" date="2020-08" db="EMBL/GenBank/DDBJ databases">
        <title>Genomic Encyclopedia of Type Strains, Phase IV (KMG-IV): sequencing the most valuable type-strain genomes for metagenomic binning, comparative biology and taxonomic classification.</title>
        <authorList>
            <person name="Goeker M."/>
        </authorList>
    </citation>
    <scope>NUCLEOTIDE SEQUENCE [LARGE SCALE GENOMIC DNA]</scope>
    <source>
        <strain evidence="2 3">DSM 103733</strain>
    </source>
</reference>
<evidence type="ECO:0000313" key="2">
    <source>
        <dbReference type="EMBL" id="MBB6144301.1"/>
    </source>
</evidence>